<dbReference type="EMBL" id="VSSQ01009291">
    <property type="protein sequence ID" value="MPM41228.1"/>
    <property type="molecule type" value="Genomic_DNA"/>
</dbReference>
<feature type="compositionally biased region" description="Basic and acidic residues" evidence="1">
    <location>
        <begin position="36"/>
        <end position="63"/>
    </location>
</feature>
<organism evidence="2">
    <name type="scientific">bioreactor metagenome</name>
    <dbReference type="NCBI Taxonomy" id="1076179"/>
    <lineage>
        <taxon>unclassified sequences</taxon>
        <taxon>metagenomes</taxon>
        <taxon>ecological metagenomes</taxon>
    </lineage>
</organism>
<dbReference type="AlphaFoldDB" id="A0A644ZLK1"/>
<evidence type="ECO:0000256" key="1">
    <source>
        <dbReference type="SAM" id="MobiDB-lite"/>
    </source>
</evidence>
<name>A0A644ZLK1_9ZZZZ</name>
<feature type="compositionally biased region" description="Basic residues" evidence="1">
    <location>
        <begin position="25"/>
        <end position="35"/>
    </location>
</feature>
<feature type="compositionally biased region" description="Gly residues" evidence="1">
    <location>
        <begin position="196"/>
        <end position="214"/>
    </location>
</feature>
<accession>A0A644ZLK1</accession>
<evidence type="ECO:0000313" key="2">
    <source>
        <dbReference type="EMBL" id="MPM41228.1"/>
    </source>
</evidence>
<feature type="compositionally biased region" description="Basic and acidic residues" evidence="1">
    <location>
        <begin position="177"/>
        <end position="190"/>
    </location>
</feature>
<proteinExistence type="predicted"/>
<feature type="region of interest" description="Disordered" evidence="1">
    <location>
        <begin position="1"/>
        <end position="75"/>
    </location>
</feature>
<comment type="caution">
    <text evidence="2">The sequence shown here is derived from an EMBL/GenBank/DDBJ whole genome shotgun (WGS) entry which is preliminary data.</text>
</comment>
<sequence>MESRLGSLAGADGRHPDRPGARQSRGQRPRRHRRNRSPDHAHRQCDGRSGGDVRPVGDRDGSHQHTVGTDEGTGADMRCLLGLPVIVRDDGTGTQRGSGADLDIRRVRLVGDRRACPDHRALRLDERAEPDVLGELGAGTQVGERPDLAAGPDGGEQPLGAADRRPLADLDVLQRGVRPDHCTGGDRGRPEQLGAGQQGDVGGDVDGVLDPGGGRVDDGDTGEHPLLPDPPVHLGAHPGQLEAVVDPLGLPQVLGDVRPDAAPDGVGVGDHIGEVELALRVVGAETGQAVVQDVGVEDVDAGVDLGDRPLRLRGVLVLDDAGDPGVAAADDPAVAGRVGHVRGQHGDRVPGAAVVLDHGAQRLAAEQGDVAVRDDDDAADLPQRRQAAHHRVTGALLLLLHRGQHRRGDLAQVRLDLFALVAHHDDQVLRRHLFGGVDRPGQHRAAGDLVQHLGPGRLHPGPGTGGEHHDSAHTSACRCVRRHVVTRGHRRLLGQGLLSRHAPR</sequence>
<gene>
    <name evidence="2" type="ORF">SDC9_87878</name>
</gene>
<reference evidence="2" key="1">
    <citation type="submission" date="2019-08" db="EMBL/GenBank/DDBJ databases">
        <authorList>
            <person name="Kucharzyk K."/>
            <person name="Murdoch R.W."/>
            <person name="Higgins S."/>
            <person name="Loffler F."/>
        </authorList>
    </citation>
    <scope>NUCLEOTIDE SEQUENCE</scope>
</reference>
<feature type="region of interest" description="Disordered" evidence="1">
    <location>
        <begin position="132"/>
        <end position="224"/>
    </location>
</feature>
<protein>
    <submittedName>
        <fullName evidence="2">Uncharacterized protein</fullName>
    </submittedName>
</protein>